<dbReference type="SFLD" id="SFLDS00001">
    <property type="entry name" value="Enolase"/>
    <property type="match status" value="1"/>
</dbReference>
<dbReference type="PANTHER" id="PTHR48073">
    <property type="entry name" value="O-SUCCINYLBENZOATE SYNTHASE-RELATED"/>
    <property type="match status" value="1"/>
</dbReference>
<dbReference type="SUPFAM" id="SSF51604">
    <property type="entry name" value="Enolase C-terminal domain-like"/>
    <property type="match status" value="1"/>
</dbReference>
<comment type="similarity">
    <text evidence="1">Belongs to the mandelate racemase/muconate lactonizing enzyme family.</text>
</comment>
<evidence type="ECO:0000256" key="1">
    <source>
        <dbReference type="ARBA" id="ARBA00008031"/>
    </source>
</evidence>
<protein>
    <submittedName>
        <fullName evidence="5">Muconate cycloisomerase</fullName>
        <ecNumber evidence="5">5.5.1.1</ecNumber>
    </submittedName>
</protein>
<evidence type="ECO:0000256" key="3">
    <source>
        <dbReference type="ARBA" id="ARBA00023235"/>
    </source>
</evidence>
<organism evidence="5 6">
    <name type="scientific">Nocardioides marmoribigeumensis</name>
    <dbReference type="NCBI Taxonomy" id="433649"/>
    <lineage>
        <taxon>Bacteria</taxon>
        <taxon>Bacillati</taxon>
        <taxon>Actinomycetota</taxon>
        <taxon>Actinomycetes</taxon>
        <taxon>Propionibacteriales</taxon>
        <taxon>Nocardioidaceae</taxon>
        <taxon>Nocardioides</taxon>
    </lineage>
</organism>
<dbReference type="GO" id="GO:0018849">
    <property type="term" value="F:muconate cycloisomerase activity"/>
    <property type="evidence" value="ECO:0007669"/>
    <property type="project" value="UniProtKB-EC"/>
</dbReference>
<gene>
    <name evidence="5" type="ORF">J2S63_001979</name>
</gene>
<dbReference type="Gene3D" id="3.30.390.10">
    <property type="entry name" value="Enolase-like, N-terminal domain"/>
    <property type="match status" value="1"/>
</dbReference>
<proteinExistence type="inferred from homology"/>
<evidence type="ECO:0000259" key="4">
    <source>
        <dbReference type="SMART" id="SM00922"/>
    </source>
</evidence>
<dbReference type="SUPFAM" id="SSF54826">
    <property type="entry name" value="Enolase N-terminal domain-like"/>
    <property type="match status" value="1"/>
</dbReference>
<dbReference type="Gene3D" id="3.20.20.120">
    <property type="entry name" value="Enolase-like C-terminal domain"/>
    <property type="match status" value="1"/>
</dbReference>
<sequence>MKITDIQIHLVKLPARRDHNWASKMATPIGHHAILELTTDEGIVGWGEAPAGGTWGGAHMRYYGETPETVRHVVLDHLLPAIQGLDPLDISTIHRRMDQVIKGHPYAKAAVDIACYDAAGKALGVPVSSLLGGRHREGIEVAHSLGIMDLDRCFAEAEEAVAEGARTIKCKTGLDPERDVALVRGLRERLGAEVKIRVDGNEGYSSVNEAVDVTLRQEEYDILLCEQPVAGAEGLARVASRISSPVMADESAWTVHDILELDKLDAAACISLYVTKPGGLYRARQVGEVAGHLGIYTDIGGSIETAIGNAANLHLGTAMANAVLPSVCPVSQPEGREGPRMAGVYYLDDLVTEPFRFVDGVVMAPTGPGLGIEVDREKIARYTV</sequence>
<dbReference type="EMBL" id="JAVDYG010000001">
    <property type="protein sequence ID" value="MDR7362426.1"/>
    <property type="molecule type" value="Genomic_DNA"/>
</dbReference>
<comment type="caution">
    <text evidence="5">The sequence shown here is derived from an EMBL/GenBank/DDBJ whole genome shotgun (WGS) entry which is preliminary data.</text>
</comment>
<evidence type="ECO:0000256" key="2">
    <source>
        <dbReference type="ARBA" id="ARBA00022723"/>
    </source>
</evidence>
<dbReference type="RefSeq" id="WP_310301742.1">
    <property type="nucleotide sequence ID" value="NZ_BAAAPS010000008.1"/>
</dbReference>
<accession>A0ABU2BVX8</accession>
<dbReference type="SFLD" id="SFLDG00180">
    <property type="entry name" value="muconate_cycloisomerase"/>
    <property type="match status" value="1"/>
</dbReference>
<dbReference type="PANTHER" id="PTHR48073:SF2">
    <property type="entry name" value="O-SUCCINYLBENZOATE SYNTHASE"/>
    <property type="match status" value="1"/>
</dbReference>
<feature type="domain" description="Mandelate racemase/muconate lactonizing enzyme C-terminal" evidence="4">
    <location>
        <begin position="150"/>
        <end position="245"/>
    </location>
</feature>
<dbReference type="InterPro" id="IPR013342">
    <property type="entry name" value="Mandelate_racemase_C"/>
</dbReference>
<dbReference type="EC" id="5.5.1.1" evidence="5"/>
<name>A0ABU2BVX8_9ACTN</name>
<evidence type="ECO:0000313" key="5">
    <source>
        <dbReference type="EMBL" id="MDR7362426.1"/>
    </source>
</evidence>
<keyword evidence="6" id="KW-1185">Reference proteome</keyword>
<keyword evidence="2" id="KW-0479">Metal-binding</keyword>
<dbReference type="Proteomes" id="UP001183648">
    <property type="component" value="Unassembled WGS sequence"/>
</dbReference>
<keyword evidence="3 5" id="KW-0413">Isomerase</keyword>
<dbReference type="SMART" id="SM00922">
    <property type="entry name" value="MR_MLE"/>
    <property type="match status" value="1"/>
</dbReference>
<dbReference type="InterPro" id="IPR029065">
    <property type="entry name" value="Enolase_C-like"/>
</dbReference>
<dbReference type="InterPro" id="IPR036849">
    <property type="entry name" value="Enolase-like_C_sf"/>
</dbReference>
<reference evidence="5 6" key="1">
    <citation type="submission" date="2023-07" db="EMBL/GenBank/DDBJ databases">
        <title>Sequencing the genomes of 1000 actinobacteria strains.</title>
        <authorList>
            <person name="Klenk H.-P."/>
        </authorList>
    </citation>
    <scope>NUCLEOTIDE SEQUENCE [LARGE SCALE GENOMIC DNA]</scope>
    <source>
        <strain evidence="5 6">DSM 19426</strain>
    </source>
</reference>
<dbReference type="InterPro" id="IPR013341">
    <property type="entry name" value="Mandelate_racemase_N_dom"/>
</dbReference>
<dbReference type="InterPro" id="IPR029017">
    <property type="entry name" value="Enolase-like_N"/>
</dbReference>
<evidence type="ECO:0000313" key="6">
    <source>
        <dbReference type="Proteomes" id="UP001183648"/>
    </source>
</evidence>
<dbReference type="Pfam" id="PF13378">
    <property type="entry name" value="MR_MLE_C"/>
    <property type="match status" value="1"/>
</dbReference>
<dbReference type="Pfam" id="PF02746">
    <property type="entry name" value="MR_MLE_N"/>
    <property type="match status" value="1"/>
</dbReference>